<dbReference type="EMBL" id="QTJX01000010">
    <property type="protein sequence ID" value="RDY57572.1"/>
    <property type="molecule type" value="Genomic_DNA"/>
</dbReference>
<dbReference type="RefSeq" id="WP_116186007.1">
    <property type="nucleotide sequence ID" value="NZ_QTJX01000010.1"/>
</dbReference>
<gene>
    <name evidence="2" type="ORF">DX873_18615</name>
</gene>
<dbReference type="AlphaFoldDB" id="A0A371JKU8"/>
<evidence type="ECO:0000256" key="1">
    <source>
        <dbReference type="SAM" id="MobiDB-lite"/>
    </source>
</evidence>
<accession>A0A371JKU8</accession>
<evidence type="ECO:0000313" key="3">
    <source>
        <dbReference type="Proteomes" id="UP000261828"/>
    </source>
</evidence>
<feature type="region of interest" description="Disordered" evidence="1">
    <location>
        <begin position="382"/>
        <end position="411"/>
    </location>
</feature>
<protein>
    <submittedName>
        <fullName evidence="2">Uncharacterized protein</fullName>
    </submittedName>
</protein>
<feature type="region of interest" description="Disordered" evidence="1">
    <location>
        <begin position="1"/>
        <end position="106"/>
    </location>
</feature>
<evidence type="ECO:0000313" key="2">
    <source>
        <dbReference type="EMBL" id="RDY57572.1"/>
    </source>
</evidence>
<organism evidence="2 3">
    <name type="scientific">Flagellimonas nanhaiensis</name>
    <dbReference type="NCBI Taxonomy" id="2292706"/>
    <lineage>
        <taxon>Bacteria</taxon>
        <taxon>Pseudomonadati</taxon>
        <taxon>Bacteroidota</taxon>
        <taxon>Flavobacteriia</taxon>
        <taxon>Flavobacteriales</taxon>
        <taxon>Flavobacteriaceae</taxon>
        <taxon>Flagellimonas</taxon>
    </lineage>
</organism>
<reference evidence="2 3" key="1">
    <citation type="submission" date="2018-08" db="EMBL/GenBank/DDBJ databases">
        <title>Muricauda nanhaiensis sp. nov., isolated from seawater of the South China Sea.</title>
        <authorList>
            <person name="Dang Y."/>
        </authorList>
    </citation>
    <scope>NUCLEOTIDE SEQUENCE [LARGE SCALE GENOMIC DNA]</scope>
    <source>
        <strain evidence="2 3">SM1704</strain>
    </source>
</reference>
<sequence>MSNGIGQNNMDQFKNFLNPGTETTAEPPKEEISAPAVETPTEPNDPTPEPIPAQEPSAEQVPEGPQTNNGPAPEEIEDPQAQVVDDPQEPESPEAHNDQNPELNDDLVLGYFKEKYGREFSSLEEMFQPAEQPVIDPFAGVSDEVVQFKKFNEETGRGFDDFMKLNQDVDKLNPIQLARDKVSSILPNVSDKQVDEYLEQKLNIDVSNPKEMSVNDRIELETFVKDYREQLKTDQEKYKQPIERPQVPSNEVEMVELENGMKMPKQDYDNFLNNRNQYINDIKKATDKITSSVYDIKIDENGSEKTLKLGYDYSKEDKHGMASSALDATAALESMFTNDKGEVDHVGLQEAMFWANPQNRTKAIVSIVHKSRADQAKEFLKSRSNANFRQPSLPGDKPVTKTVPIPGTENHTGIKHDFSQFYKRN</sequence>
<name>A0A371JKU8_9FLAO</name>
<feature type="compositionally biased region" description="Polar residues" evidence="1">
    <location>
        <begin position="1"/>
        <end position="12"/>
    </location>
</feature>
<proteinExistence type="predicted"/>
<dbReference type="OrthoDB" id="9895402at2"/>
<keyword evidence="3" id="KW-1185">Reference proteome</keyword>
<comment type="caution">
    <text evidence="2">The sequence shown here is derived from an EMBL/GenBank/DDBJ whole genome shotgun (WGS) entry which is preliminary data.</text>
</comment>
<dbReference type="Proteomes" id="UP000261828">
    <property type="component" value="Unassembled WGS sequence"/>
</dbReference>
<feature type="compositionally biased region" description="Pro residues" evidence="1">
    <location>
        <begin position="43"/>
        <end position="53"/>
    </location>
</feature>